<proteinExistence type="predicted"/>
<dbReference type="SMART" id="SM00693">
    <property type="entry name" value="DysFN"/>
    <property type="match status" value="1"/>
</dbReference>
<dbReference type="PANTHER" id="PTHR31679:SF2">
    <property type="entry name" value="PEROXISOMAL MEMBRANE PROTEIN PEX30-RELATED"/>
    <property type="match status" value="1"/>
</dbReference>
<evidence type="ECO:0000313" key="10">
    <source>
        <dbReference type="Proteomes" id="UP000094565"/>
    </source>
</evidence>
<evidence type="ECO:0000256" key="3">
    <source>
        <dbReference type="ARBA" id="ARBA00022989"/>
    </source>
</evidence>
<feature type="transmembrane region" description="Helical" evidence="6">
    <location>
        <begin position="165"/>
        <end position="183"/>
    </location>
</feature>
<feature type="domain" description="Peroxin/Ferlin" evidence="7">
    <location>
        <begin position="265"/>
        <end position="333"/>
    </location>
</feature>
<dbReference type="GO" id="GO:0007031">
    <property type="term" value="P:peroxisome organization"/>
    <property type="evidence" value="ECO:0007669"/>
    <property type="project" value="UniProtKB-ARBA"/>
</dbReference>
<dbReference type="InterPro" id="IPR010482">
    <property type="entry name" value="TECPR1-like_DysF"/>
</dbReference>
<evidence type="ECO:0000256" key="4">
    <source>
        <dbReference type="ARBA" id="ARBA00023136"/>
    </source>
</evidence>
<evidence type="ECO:0000256" key="2">
    <source>
        <dbReference type="ARBA" id="ARBA00022692"/>
    </source>
</evidence>
<dbReference type="SMART" id="SM00694">
    <property type="entry name" value="DysFC"/>
    <property type="match status" value="1"/>
</dbReference>
<evidence type="ECO:0000256" key="1">
    <source>
        <dbReference type="ARBA" id="ARBA00004127"/>
    </source>
</evidence>
<feature type="region of interest" description="Disordered" evidence="5">
    <location>
        <begin position="452"/>
        <end position="508"/>
    </location>
</feature>
<feature type="region of interest" description="Disordered" evidence="5">
    <location>
        <begin position="395"/>
        <end position="432"/>
    </location>
</feature>
<reference evidence="9 10" key="1">
    <citation type="submission" date="2016-02" db="EMBL/GenBank/DDBJ databases">
        <title>Comparative genomic and transcriptomic foundation for Pichia pastoris.</title>
        <authorList>
            <person name="Love K.R."/>
            <person name="Shah K.A."/>
            <person name="Whittaker C.A."/>
            <person name="Wu J."/>
            <person name="Bartlett M.C."/>
            <person name="Ma D."/>
            <person name="Leeson R.L."/>
            <person name="Priest M."/>
            <person name="Young S.K."/>
            <person name="Love J.C."/>
        </authorList>
    </citation>
    <scope>NUCLEOTIDE SEQUENCE [LARGE SCALE GENOMIC DNA]</scope>
    <source>
        <strain evidence="9 10">ATCC 28485</strain>
    </source>
</reference>
<accession>A0A1B2JF64</accession>
<dbReference type="GO" id="GO:0012505">
    <property type="term" value="C:endomembrane system"/>
    <property type="evidence" value="ECO:0007669"/>
    <property type="project" value="UniProtKB-SubCell"/>
</dbReference>
<comment type="subcellular location">
    <subcellularLocation>
        <location evidence="1">Endomembrane system</location>
        <topology evidence="1">Multi-pass membrane protein</topology>
    </subcellularLocation>
</comment>
<dbReference type="AlphaFoldDB" id="A0A1B2JF64"/>
<protein>
    <submittedName>
        <fullName evidence="9">BA75_03955T0</fullName>
    </submittedName>
</protein>
<dbReference type="InterPro" id="IPR006614">
    <property type="entry name" value="Peroxin/Ferlin"/>
</dbReference>
<feature type="domain" description="Peroxin/Ferlin" evidence="8">
    <location>
        <begin position="358"/>
        <end position="391"/>
    </location>
</feature>
<evidence type="ECO:0000256" key="6">
    <source>
        <dbReference type="SAM" id="Phobius"/>
    </source>
</evidence>
<sequence>MASINSQSDHVESADIRAKFTDRSNFPTVSLSADNQLQTSPLLSSTPVTVSKALVRSYPYLLLLNKTLSVLTWTGSDQWLSVLVAVSYAILVLYFETLLTYFGHVLAVGILGLFAYISTQIEKELHQNMTLDEIVQTLTSVSVKADILASPLVALELTPYDLKRLLFTTVFLSPLYIVIGMFLVTPRTWILFSGLFWLTYHSSWSRVTRRILWKSKSVKLLCFYVTGLDLNGAHSNKNSIFKIAMNKTKKKLSTLGSGGNGSDVPIRFTYVLYENQRRWLGIGWTSNLLSYERAPWTDEFLNEAQPPESFELPEFTDKSGMVWRWVDKTWRLDLTNDGSLQLSSSKPRSTTDPKADDGFIYYDNTWKSPSTEDSFGKYTRRRRWVRTAELYSPEGYSSSVSSELNPERGPASSSGADPVSKRSVSTSSRRKSIRFDDTPTVVESVLFGPQIVNEGASTTPADNNKQEKVAEAKEEKEIDTEHEQEKEQVNVEETKDAIEKDNSKAKTD</sequence>
<dbReference type="GO" id="GO:0005778">
    <property type="term" value="C:peroxisomal membrane"/>
    <property type="evidence" value="ECO:0007669"/>
    <property type="project" value="TreeGrafter"/>
</dbReference>
<keyword evidence="2 6" id="KW-0812">Transmembrane</keyword>
<evidence type="ECO:0000259" key="7">
    <source>
        <dbReference type="SMART" id="SM00693"/>
    </source>
</evidence>
<evidence type="ECO:0000259" key="8">
    <source>
        <dbReference type="SMART" id="SM00694"/>
    </source>
</evidence>
<dbReference type="InterPro" id="IPR052646">
    <property type="entry name" value="Peroxisomal_PEX28-32"/>
</dbReference>
<gene>
    <name evidence="9" type="primary">PEX30</name>
    <name evidence="9" type="ORF">ATY40_BA7503955</name>
</gene>
<organism evidence="9 10">
    <name type="scientific">Komagataella pastoris</name>
    <name type="common">Yeast</name>
    <name type="synonym">Pichia pastoris</name>
    <dbReference type="NCBI Taxonomy" id="4922"/>
    <lineage>
        <taxon>Eukaryota</taxon>
        <taxon>Fungi</taxon>
        <taxon>Dikarya</taxon>
        <taxon>Ascomycota</taxon>
        <taxon>Saccharomycotina</taxon>
        <taxon>Pichiomycetes</taxon>
        <taxon>Pichiales</taxon>
        <taxon>Pichiaceae</taxon>
        <taxon>Komagataella</taxon>
    </lineage>
</organism>
<keyword evidence="4 6" id="KW-0472">Membrane</keyword>
<evidence type="ECO:0000256" key="5">
    <source>
        <dbReference type="SAM" id="MobiDB-lite"/>
    </source>
</evidence>
<feature type="transmembrane region" description="Helical" evidence="6">
    <location>
        <begin position="101"/>
        <end position="119"/>
    </location>
</feature>
<dbReference type="Pfam" id="PF06398">
    <property type="entry name" value="Pex24p"/>
    <property type="match status" value="1"/>
</dbReference>
<keyword evidence="10" id="KW-1185">Reference proteome</keyword>
<evidence type="ECO:0000313" key="9">
    <source>
        <dbReference type="EMBL" id="ANZ76521.1"/>
    </source>
</evidence>
<dbReference type="PANTHER" id="PTHR31679">
    <property type="entry name" value="PEROXISOMAL MEMBRANE PROTEIN PEX30-RELATED"/>
    <property type="match status" value="1"/>
</dbReference>
<dbReference type="OrthoDB" id="5586090at2759"/>
<feature type="compositionally biased region" description="Basic and acidic residues" evidence="5">
    <location>
        <begin position="464"/>
        <end position="508"/>
    </location>
</feature>
<keyword evidence="3 6" id="KW-1133">Transmembrane helix</keyword>
<feature type="transmembrane region" description="Helical" evidence="6">
    <location>
        <begin position="79"/>
        <end position="95"/>
    </location>
</feature>
<name>A0A1B2JF64_PICPA</name>
<dbReference type="Proteomes" id="UP000094565">
    <property type="component" value="Chromosome 3"/>
</dbReference>
<dbReference type="EMBL" id="CP014586">
    <property type="protein sequence ID" value="ANZ76521.1"/>
    <property type="molecule type" value="Genomic_DNA"/>
</dbReference>